<organism evidence="1 2">
    <name type="scientific">Nakaseomyces bracarensis</name>
    <dbReference type="NCBI Taxonomy" id="273131"/>
    <lineage>
        <taxon>Eukaryota</taxon>
        <taxon>Fungi</taxon>
        <taxon>Dikarya</taxon>
        <taxon>Ascomycota</taxon>
        <taxon>Saccharomycotina</taxon>
        <taxon>Saccharomycetes</taxon>
        <taxon>Saccharomycetales</taxon>
        <taxon>Saccharomycetaceae</taxon>
        <taxon>Nakaseomyces</taxon>
    </lineage>
</organism>
<dbReference type="Proteomes" id="UP001623330">
    <property type="component" value="Unassembled WGS sequence"/>
</dbReference>
<gene>
    <name evidence="1" type="ORF">RNJ44_00438</name>
</gene>
<comment type="caution">
    <text evidence="1">The sequence shown here is derived from an EMBL/GenBank/DDBJ whole genome shotgun (WGS) entry which is preliminary data.</text>
</comment>
<sequence length="417" mass="46929">MPRKFLGEKIDRNIDFQRPSSLTLTCEDLKCLPDFNLSNEDLVLAPSKNGKRLSRRFGGTMTLKQRLESVPELFLHDFKKRSNVKEKRVPPPVRNGLKTYNGLPRRKPPMRYATEIPALINKPLNNSESNDQVYIENAPMKKRAVTELGSELQRGGDFTSKIENVYLEPIVMPVQVETHYNQYLGIPKEELQKYGKSDSEILFDEIISAYDSKHMKGNNVLNSEIVSMLGHVKGNNKNDNSKANDSLMVPKIISAEAEEEKKRLSINSIGTPLLQPETPSKLINIMDSPQYSNGASISSSGDEFSDIASSIQNSLTYSREDDYLTALDSIPSLASVDDLEIAEQKTDLSPISTNLVPTEIENTVEKAHVKTVTLKPRLFMCWDSDDEEDPIGELNRRIENIDIKSIYSDSSSVYSDH</sequence>
<protein>
    <submittedName>
        <fullName evidence="1">Protein DSE3</fullName>
    </submittedName>
</protein>
<keyword evidence="2" id="KW-1185">Reference proteome</keyword>
<proteinExistence type="predicted"/>
<name>A0ABR4NSJ9_9SACH</name>
<dbReference type="EMBL" id="JBEVYD010000007">
    <property type="protein sequence ID" value="KAL3231403.1"/>
    <property type="molecule type" value="Genomic_DNA"/>
</dbReference>
<evidence type="ECO:0000313" key="2">
    <source>
        <dbReference type="Proteomes" id="UP001623330"/>
    </source>
</evidence>
<evidence type="ECO:0000313" key="1">
    <source>
        <dbReference type="EMBL" id="KAL3231403.1"/>
    </source>
</evidence>
<reference evidence="1 2" key="1">
    <citation type="submission" date="2024-05" db="EMBL/GenBank/DDBJ databases">
        <title>Long read based assembly of the Candida bracarensis genome reveals expanded adhesin content.</title>
        <authorList>
            <person name="Marcet-Houben M."/>
            <person name="Ksiezopolska E."/>
            <person name="Gabaldon T."/>
        </authorList>
    </citation>
    <scope>NUCLEOTIDE SEQUENCE [LARGE SCALE GENOMIC DNA]</scope>
    <source>
        <strain evidence="1 2">CBM6</strain>
    </source>
</reference>
<accession>A0ABR4NSJ9</accession>